<dbReference type="SMART" id="SM00232">
    <property type="entry name" value="JAB_MPN"/>
    <property type="match status" value="1"/>
</dbReference>
<dbReference type="PROSITE" id="PS50249">
    <property type="entry name" value="MPN"/>
    <property type="match status" value="1"/>
</dbReference>
<dbReference type="SUPFAM" id="SSF102712">
    <property type="entry name" value="JAB1/MPN domain"/>
    <property type="match status" value="1"/>
</dbReference>
<dbReference type="SUPFAM" id="SSF140856">
    <property type="entry name" value="USP8 N-terminal domain-like"/>
    <property type="match status" value="1"/>
</dbReference>
<gene>
    <name evidence="12" type="primary">LOC113211701</name>
</gene>
<sequence>MDDIRDMDSIPNPTVILRRMAEKVSALEVDHNLPAIMYFRSGLQMVRMADMYFKQGSLKDAYLLYLRFITLFLEKIREHPGWALLPNEDRRVASDKLKETIPKAEKLKELLRQQFQQEYQQKVSKQLEVERQRKIAAEQEARKLELERQKQQQQQQLKQRHETVITNNHMTSDVVTGPVVPLDSIVYPDADVRNKQQITQPSAPTFEPPESLAPAGFNSNDQKSGASSRLPSFDRSTKPASLLSLSTQSHHGLRIVVVPSQLVERFLVLAHASTLKNVETCGILAGYVDQNQLVISHLIIPQQTATSDSCTTQNEEEVFNYQDKHNVITLGWIHTHPSQTAFLSSVDCHTHCSYQLMMPEAIAIVCAPRYKDNSIFCLTQNYGLDYVAKCKKNGFHPHPTEPPLFMIAEHARLESDLPVEVIDMRR</sequence>
<comment type="cofactor">
    <cofactor evidence="1">
        <name>Zn(2+)</name>
        <dbReference type="ChEBI" id="CHEBI:29105"/>
    </cofactor>
</comment>
<keyword evidence="6" id="KW-0378">Hydrolase</keyword>
<name>A0A6J1T2T7_FRAOC</name>
<proteinExistence type="inferred from homology"/>
<dbReference type="InterPro" id="IPR000555">
    <property type="entry name" value="JAMM/MPN+_dom"/>
</dbReference>
<dbReference type="GO" id="GO:0006508">
    <property type="term" value="P:proteolysis"/>
    <property type="evidence" value="ECO:0007669"/>
    <property type="project" value="UniProtKB-KW"/>
</dbReference>
<dbReference type="PANTHER" id="PTHR12947:SF13">
    <property type="entry name" value="FI19924P1"/>
    <property type="match status" value="1"/>
</dbReference>
<keyword evidence="4" id="KW-0479">Metal-binding</keyword>
<evidence type="ECO:0000259" key="10">
    <source>
        <dbReference type="PROSITE" id="PS50249"/>
    </source>
</evidence>
<dbReference type="InterPro" id="IPR015063">
    <property type="entry name" value="USP8_dimer"/>
</dbReference>
<dbReference type="AlphaFoldDB" id="A0A6J1T2T7"/>
<dbReference type="Gene3D" id="1.20.58.80">
    <property type="entry name" value="Phosphotransferase system, lactose/cellobiose-type IIA subunit"/>
    <property type="match status" value="1"/>
</dbReference>
<evidence type="ECO:0000313" key="12">
    <source>
        <dbReference type="RefSeq" id="XP_026285950.1"/>
    </source>
</evidence>
<dbReference type="FunFam" id="3.40.140.10:FF:000010">
    <property type="entry name" value="AMSH-like protease isoform X1"/>
    <property type="match status" value="1"/>
</dbReference>
<evidence type="ECO:0000256" key="5">
    <source>
        <dbReference type="ARBA" id="ARBA00022786"/>
    </source>
</evidence>
<comment type="similarity">
    <text evidence="2">Belongs to the peptidase M67C family.</text>
</comment>
<organism evidence="11 12">
    <name type="scientific">Frankliniella occidentalis</name>
    <name type="common">Western flower thrips</name>
    <name type="synonym">Euthrips occidentalis</name>
    <dbReference type="NCBI Taxonomy" id="133901"/>
    <lineage>
        <taxon>Eukaryota</taxon>
        <taxon>Metazoa</taxon>
        <taxon>Ecdysozoa</taxon>
        <taxon>Arthropoda</taxon>
        <taxon>Hexapoda</taxon>
        <taxon>Insecta</taxon>
        <taxon>Pterygota</taxon>
        <taxon>Neoptera</taxon>
        <taxon>Paraneoptera</taxon>
        <taxon>Thysanoptera</taxon>
        <taxon>Terebrantia</taxon>
        <taxon>Thripoidea</taxon>
        <taxon>Thripidae</taxon>
        <taxon>Frankliniella</taxon>
    </lineage>
</organism>
<keyword evidence="3" id="KW-0645">Protease</keyword>
<dbReference type="GeneID" id="113211701"/>
<dbReference type="InterPro" id="IPR037518">
    <property type="entry name" value="MPN"/>
</dbReference>
<feature type="compositionally biased region" description="Polar residues" evidence="9">
    <location>
        <begin position="217"/>
        <end position="230"/>
    </location>
</feature>
<dbReference type="GO" id="GO:0046872">
    <property type="term" value="F:metal ion binding"/>
    <property type="evidence" value="ECO:0007669"/>
    <property type="project" value="UniProtKB-KW"/>
</dbReference>
<evidence type="ECO:0000256" key="9">
    <source>
        <dbReference type="SAM" id="MobiDB-lite"/>
    </source>
</evidence>
<dbReference type="InterPro" id="IPR044098">
    <property type="entry name" value="STAMBP/STALP-like_MPN"/>
</dbReference>
<protein>
    <submittedName>
        <fullName evidence="12">STAM-binding protein isoform X1</fullName>
    </submittedName>
</protein>
<evidence type="ECO:0000256" key="4">
    <source>
        <dbReference type="ARBA" id="ARBA00022723"/>
    </source>
</evidence>
<dbReference type="CDD" id="cd08066">
    <property type="entry name" value="MPN_AMSH_like"/>
    <property type="match status" value="1"/>
</dbReference>
<reference evidence="12" key="1">
    <citation type="submission" date="2025-08" db="UniProtKB">
        <authorList>
            <consortium name="RefSeq"/>
        </authorList>
    </citation>
    <scope>IDENTIFICATION</scope>
    <source>
        <tissue evidence="12">Whole organism</tissue>
    </source>
</reference>
<dbReference type="GO" id="GO:0005768">
    <property type="term" value="C:endosome"/>
    <property type="evidence" value="ECO:0007669"/>
    <property type="project" value="TreeGrafter"/>
</dbReference>
<evidence type="ECO:0000256" key="2">
    <source>
        <dbReference type="ARBA" id="ARBA00010981"/>
    </source>
</evidence>
<dbReference type="PANTHER" id="PTHR12947">
    <property type="entry name" value="AMSH-LIKE PROTEASE"/>
    <property type="match status" value="1"/>
</dbReference>
<dbReference type="KEGG" id="foc:113211701"/>
<feature type="domain" description="MPN" evidence="10">
    <location>
        <begin position="256"/>
        <end position="384"/>
    </location>
</feature>
<evidence type="ECO:0000256" key="1">
    <source>
        <dbReference type="ARBA" id="ARBA00001947"/>
    </source>
</evidence>
<dbReference type="GO" id="GO:0140492">
    <property type="term" value="F:metal-dependent deubiquitinase activity"/>
    <property type="evidence" value="ECO:0007669"/>
    <property type="project" value="InterPro"/>
</dbReference>
<keyword evidence="8" id="KW-0482">Metalloprotease</keyword>
<dbReference type="GO" id="GO:0061578">
    <property type="term" value="F:K63-linked deubiquitinase activity"/>
    <property type="evidence" value="ECO:0007669"/>
    <property type="project" value="InterPro"/>
</dbReference>
<evidence type="ECO:0000256" key="3">
    <source>
        <dbReference type="ARBA" id="ARBA00022670"/>
    </source>
</evidence>
<evidence type="ECO:0000313" key="11">
    <source>
        <dbReference type="Proteomes" id="UP000504606"/>
    </source>
</evidence>
<dbReference type="Pfam" id="PF01398">
    <property type="entry name" value="JAB"/>
    <property type="match status" value="1"/>
</dbReference>
<evidence type="ECO:0000256" key="8">
    <source>
        <dbReference type="ARBA" id="ARBA00023049"/>
    </source>
</evidence>
<feature type="region of interest" description="Disordered" evidence="9">
    <location>
        <begin position="198"/>
        <end position="237"/>
    </location>
</feature>
<dbReference type="GO" id="GO:0070536">
    <property type="term" value="P:protein K63-linked deubiquitination"/>
    <property type="evidence" value="ECO:0007669"/>
    <property type="project" value="InterPro"/>
</dbReference>
<dbReference type="RefSeq" id="XP_026285950.1">
    <property type="nucleotide sequence ID" value="XM_026430165.2"/>
</dbReference>
<evidence type="ECO:0000256" key="7">
    <source>
        <dbReference type="ARBA" id="ARBA00022833"/>
    </source>
</evidence>
<dbReference type="Gene3D" id="3.40.140.10">
    <property type="entry name" value="Cytidine Deaminase, domain 2"/>
    <property type="match status" value="1"/>
</dbReference>
<keyword evidence="7" id="KW-0862">Zinc</keyword>
<dbReference type="Pfam" id="PF08969">
    <property type="entry name" value="USP8_dimer"/>
    <property type="match status" value="1"/>
</dbReference>
<feature type="region of interest" description="Disordered" evidence="9">
    <location>
        <begin position="146"/>
        <end position="170"/>
    </location>
</feature>
<accession>A0A6J1T2T7</accession>
<dbReference type="Proteomes" id="UP000504606">
    <property type="component" value="Unplaced"/>
</dbReference>
<evidence type="ECO:0000256" key="6">
    <source>
        <dbReference type="ARBA" id="ARBA00022801"/>
    </source>
</evidence>
<keyword evidence="5" id="KW-0833">Ubl conjugation pathway</keyword>
<dbReference type="GO" id="GO:0016020">
    <property type="term" value="C:membrane"/>
    <property type="evidence" value="ECO:0007669"/>
    <property type="project" value="TreeGrafter"/>
</dbReference>
<keyword evidence="11" id="KW-1185">Reference proteome</keyword>